<dbReference type="AlphaFoldDB" id="A0AAV1QFL1"/>
<feature type="region of interest" description="Disordered" evidence="1">
    <location>
        <begin position="72"/>
        <end position="167"/>
    </location>
</feature>
<dbReference type="GO" id="GO:0016301">
    <property type="term" value="F:kinase activity"/>
    <property type="evidence" value="ECO:0007669"/>
    <property type="project" value="UniProtKB-KW"/>
</dbReference>
<dbReference type="Proteomes" id="UP001314229">
    <property type="component" value="Unassembled WGS sequence"/>
</dbReference>
<name>A0AAV1QFL1_SCOSC</name>
<keyword evidence="2" id="KW-0418">Kinase</keyword>
<organism evidence="2 3">
    <name type="scientific">Scomber scombrus</name>
    <name type="common">Atlantic mackerel</name>
    <name type="synonym">Scomber vernalis</name>
    <dbReference type="NCBI Taxonomy" id="13677"/>
    <lineage>
        <taxon>Eukaryota</taxon>
        <taxon>Metazoa</taxon>
        <taxon>Chordata</taxon>
        <taxon>Craniata</taxon>
        <taxon>Vertebrata</taxon>
        <taxon>Euteleostomi</taxon>
        <taxon>Actinopterygii</taxon>
        <taxon>Neopterygii</taxon>
        <taxon>Teleostei</taxon>
        <taxon>Neoteleostei</taxon>
        <taxon>Acanthomorphata</taxon>
        <taxon>Pelagiaria</taxon>
        <taxon>Scombriformes</taxon>
        <taxon>Scombridae</taxon>
        <taxon>Scomber</taxon>
    </lineage>
</organism>
<evidence type="ECO:0000313" key="2">
    <source>
        <dbReference type="EMBL" id="CAK6981950.1"/>
    </source>
</evidence>
<dbReference type="GO" id="GO:0003677">
    <property type="term" value="F:DNA binding"/>
    <property type="evidence" value="ECO:0007669"/>
    <property type="project" value="UniProtKB-KW"/>
</dbReference>
<gene>
    <name evidence="2" type="ORF">FSCOSCO3_A033462</name>
</gene>
<evidence type="ECO:0000313" key="3">
    <source>
        <dbReference type="Proteomes" id="UP001314229"/>
    </source>
</evidence>
<accession>A0AAV1QFL1</accession>
<keyword evidence="2" id="KW-0238">DNA-binding</keyword>
<dbReference type="EMBL" id="CAWUFR010000925">
    <property type="protein sequence ID" value="CAK6981950.1"/>
    <property type="molecule type" value="Genomic_DNA"/>
</dbReference>
<sequence length="167" mass="18432">MLHVDYKKRITPKAALGHRFITLKHFEGDTNSPYVTSAHMTIDKCRLEMSSVKYHSFITSSEAMRLGLEYVTKSDYSSSSDESEASLDEVPVPRPITNNRRAAEMRPPATNKPAAEKRPSSAKRPATDNRPATAKRPATDTTPAADKRPPSTNRPAAETCDISPCDD</sequence>
<comment type="caution">
    <text evidence="2">The sequence shown here is derived from an EMBL/GenBank/DDBJ whole genome shotgun (WGS) entry which is preliminary data.</text>
</comment>
<protein>
    <submittedName>
        <fullName evidence="2">Homeodomain-interacting protein kinase 3-like</fullName>
    </submittedName>
</protein>
<evidence type="ECO:0000256" key="1">
    <source>
        <dbReference type="SAM" id="MobiDB-lite"/>
    </source>
</evidence>
<keyword evidence="3" id="KW-1185">Reference proteome</keyword>
<keyword evidence="2" id="KW-0808">Transferase</keyword>
<proteinExistence type="predicted"/>
<reference evidence="2 3" key="1">
    <citation type="submission" date="2024-01" db="EMBL/GenBank/DDBJ databases">
        <authorList>
            <person name="Alioto T."/>
            <person name="Alioto T."/>
            <person name="Gomez Garrido J."/>
        </authorList>
    </citation>
    <scope>NUCLEOTIDE SEQUENCE [LARGE SCALE GENOMIC DNA]</scope>
</reference>
<keyword evidence="2" id="KW-0371">Homeobox</keyword>